<sequence length="69" mass="7787">MSDLFIDDYSLVKSNMTLCGMQMAVPDLRDAFVKRRWNGLDQNPMTVERLLHEILSGLDCQNSPANAVT</sequence>
<keyword evidence="2" id="KW-1185">Reference proteome</keyword>
<organism evidence="1 2">
    <name type="scientific">Cryomyces antarcticus</name>
    <dbReference type="NCBI Taxonomy" id="329879"/>
    <lineage>
        <taxon>Eukaryota</taxon>
        <taxon>Fungi</taxon>
        <taxon>Dikarya</taxon>
        <taxon>Ascomycota</taxon>
        <taxon>Pezizomycotina</taxon>
        <taxon>Dothideomycetes</taxon>
        <taxon>Dothideomycetes incertae sedis</taxon>
        <taxon>Cryomyces</taxon>
    </lineage>
</organism>
<evidence type="ECO:0000313" key="1">
    <source>
        <dbReference type="EMBL" id="KAK5190610.1"/>
    </source>
</evidence>
<evidence type="ECO:0000313" key="2">
    <source>
        <dbReference type="Proteomes" id="UP001357485"/>
    </source>
</evidence>
<gene>
    <name evidence="1" type="ORF">LTR16_007762</name>
</gene>
<dbReference type="EMBL" id="JAVRRA010018126">
    <property type="protein sequence ID" value="KAK5190610.1"/>
    <property type="molecule type" value="Genomic_DNA"/>
</dbReference>
<proteinExistence type="predicted"/>
<feature type="non-terminal residue" evidence="1">
    <location>
        <position position="69"/>
    </location>
</feature>
<name>A0ABR0LKT5_9PEZI</name>
<reference evidence="1 2" key="1">
    <citation type="submission" date="2023-08" db="EMBL/GenBank/DDBJ databases">
        <title>Black Yeasts Isolated from many extreme environments.</title>
        <authorList>
            <person name="Coleine C."/>
            <person name="Stajich J.E."/>
            <person name="Selbmann L."/>
        </authorList>
    </citation>
    <scope>NUCLEOTIDE SEQUENCE [LARGE SCALE GENOMIC DNA]</scope>
    <source>
        <strain evidence="1 2">CCFEE 536</strain>
    </source>
</reference>
<accession>A0ABR0LKT5</accession>
<dbReference type="Proteomes" id="UP001357485">
    <property type="component" value="Unassembled WGS sequence"/>
</dbReference>
<comment type="caution">
    <text evidence="1">The sequence shown here is derived from an EMBL/GenBank/DDBJ whole genome shotgun (WGS) entry which is preliminary data.</text>
</comment>
<protein>
    <submittedName>
        <fullName evidence="1">Uncharacterized protein</fullName>
    </submittedName>
</protein>